<name>A0A9P4Y8D3_CRYP1</name>
<keyword evidence="3" id="KW-1185">Reference proteome</keyword>
<gene>
    <name evidence="2" type="ORF">M406DRAFT_240996</name>
</gene>
<dbReference type="EMBL" id="MU032345">
    <property type="protein sequence ID" value="KAF3768237.1"/>
    <property type="molecule type" value="Genomic_DNA"/>
</dbReference>
<dbReference type="OrthoDB" id="5424149at2759"/>
<protein>
    <submittedName>
        <fullName evidence="2">Uncharacterized protein</fullName>
    </submittedName>
</protein>
<dbReference type="GeneID" id="63833268"/>
<evidence type="ECO:0000256" key="1">
    <source>
        <dbReference type="SAM" id="MobiDB-lite"/>
    </source>
</evidence>
<accession>A0A9P4Y8D3</accession>
<sequence length="309" mass="34668">QQLPRSLPKRRHDTLPSDNEPQLKRARLTRTNLALFDKMVKDFNPSARHSAGSALGKSTVVSSSRTMSTTMSGFALQAEKNGILDPSSSKPPANLHNIHERYDRSRRTASPTESAYEDYINRVERAVNETTMIYEVGGKLLKEYPDKRYTRAFNQAFTDFPKDVGFNNCLSAPQPDFIEGLEAREYRPMPVDEHISGAVLYKDNPRSITLPHLAGEWKGRGKDMDEARLQSAFDGAALVYSRNQALSYIGKSDPPGHAEITTFTTDGTTLNLFAHFAAPSKDGILEYHQFRIKSTNLIDTHQGHKNGRR</sequence>
<feature type="non-terminal residue" evidence="2">
    <location>
        <position position="1"/>
    </location>
</feature>
<feature type="non-terminal residue" evidence="2">
    <location>
        <position position="309"/>
    </location>
</feature>
<reference evidence="2" key="1">
    <citation type="journal article" date="2020" name="Phytopathology">
        <title>Genome sequence of the chestnut blight fungus Cryphonectria parasitica EP155: A fundamental resource for an archetypical invasive plant pathogen.</title>
        <authorList>
            <person name="Crouch J.A."/>
            <person name="Dawe A."/>
            <person name="Aerts A."/>
            <person name="Barry K."/>
            <person name="Churchill A.C.L."/>
            <person name="Grimwood J."/>
            <person name="Hillman B."/>
            <person name="Milgroom M.G."/>
            <person name="Pangilinan J."/>
            <person name="Smith M."/>
            <person name="Salamov A."/>
            <person name="Schmutz J."/>
            <person name="Yadav J."/>
            <person name="Grigoriev I.V."/>
            <person name="Nuss D."/>
        </authorList>
    </citation>
    <scope>NUCLEOTIDE SEQUENCE</scope>
    <source>
        <strain evidence="2">EP155</strain>
    </source>
</reference>
<evidence type="ECO:0000313" key="3">
    <source>
        <dbReference type="Proteomes" id="UP000803844"/>
    </source>
</evidence>
<evidence type="ECO:0000313" key="2">
    <source>
        <dbReference type="EMBL" id="KAF3768237.1"/>
    </source>
</evidence>
<proteinExistence type="predicted"/>
<dbReference type="RefSeq" id="XP_040779198.1">
    <property type="nucleotide sequence ID" value="XM_040916139.1"/>
</dbReference>
<organism evidence="2 3">
    <name type="scientific">Cryphonectria parasitica (strain ATCC 38755 / EP155)</name>
    <dbReference type="NCBI Taxonomy" id="660469"/>
    <lineage>
        <taxon>Eukaryota</taxon>
        <taxon>Fungi</taxon>
        <taxon>Dikarya</taxon>
        <taxon>Ascomycota</taxon>
        <taxon>Pezizomycotina</taxon>
        <taxon>Sordariomycetes</taxon>
        <taxon>Sordariomycetidae</taxon>
        <taxon>Diaporthales</taxon>
        <taxon>Cryphonectriaceae</taxon>
        <taxon>Cryphonectria-Endothia species complex</taxon>
        <taxon>Cryphonectria</taxon>
    </lineage>
</organism>
<dbReference type="AlphaFoldDB" id="A0A9P4Y8D3"/>
<comment type="caution">
    <text evidence="2">The sequence shown here is derived from an EMBL/GenBank/DDBJ whole genome shotgun (WGS) entry which is preliminary data.</text>
</comment>
<dbReference type="Proteomes" id="UP000803844">
    <property type="component" value="Unassembled WGS sequence"/>
</dbReference>
<feature type="region of interest" description="Disordered" evidence="1">
    <location>
        <begin position="1"/>
        <end position="22"/>
    </location>
</feature>